<evidence type="ECO:0000313" key="3">
    <source>
        <dbReference type="Proteomes" id="UP000001542"/>
    </source>
</evidence>
<dbReference type="AlphaFoldDB" id="A2DXT6"/>
<dbReference type="GO" id="GO:0016757">
    <property type="term" value="F:glycosyltransferase activity"/>
    <property type="evidence" value="ECO:0007669"/>
    <property type="project" value="InterPro"/>
</dbReference>
<gene>
    <name evidence="2" type="ORF">TVAG_219790</name>
</gene>
<proteinExistence type="predicted"/>
<dbReference type="Gene3D" id="3.90.550.10">
    <property type="entry name" value="Spore Coat Polysaccharide Biosynthesis Protein SpsA, Chain A"/>
    <property type="match status" value="1"/>
</dbReference>
<dbReference type="InterPro" id="IPR029044">
    <property type="entry name" value="Nucleotide-diphossugar_trans"/>
</dbReference>
<reference evidence="2" key="2">
    <citation type="journal article" date="2007" name="Science">
        <title>Draft genome sequence of the sexually transmitted pathogen Trichomonas vaginalis.</title>
        <authorList>
            <person name="Carlton J.M."/>
            <person name="Hirt R.P."/>
            <person name="Silva J.C."/>
            <person name="Delcher A.L."/>
            <person name="Schatz M."/>
            <person name="Zhao Q."/>
            <person name="Wortman J.R."/>
            <person name="Bidwell S.L."/>
            <person name="Alsmark U.C.M."/>
            <person name="Besteiro S."/>
            <person name="Sicheritz-Ponten T."/>
            <person name="Noel C.J."/>
            <person name="Dacks J.B."/>
            <person name="Foster P.G."/>
            <person name="Simillion C."/>
            <person name="Van de Peer Y."/>
            <person name="Miranda-Saavedra D."/>
            <person name="Barton G.J."/>
            <person name="Westrop G.D."/>
            <person name="Mueller S."/>
            <person name="Dessi D."/>
            <person name="Fiori P.L."/>
            <person name="Ren Q."/>
            <person name="Paulsen I."/>
            <person name="Zhang H."/>
            <person name="Bastida-Corcuera F.D."/>
            <person name="Simoes-Barbosa A."/>
            <person name="Brown M.T."/>
            <person name="Hayes R.D."/>
            <person name="Mukherjee M."/>
            <person name="Okumura C.Y."/>
            <person name="Schneider R."/>
            <person name="Smith A.J."/>
            <person name="Vanacova S."/>
            <person name="Villalvazo M."/>
            <person name="Haas B.J."/>
            <person name="Pertea M."/>
            <person name="Feldblyum T.V."/>
            <person name="Utterback T.R."/>
            <person name="Shu C.L."/>
            <person name="Osoegawa K."/>
            <person name="de Jong P.J."/>
            <person name="Hrdy I."/>
            <person name="Horvathova L."/>
            <person name="Zubacova Z."/>
            <person name="Dolezal P."/>
            <person name="Malik S.B."/>
            <person name="Logsdon J.M. Jr."/>
            <person name="Henze K."/>
            <person name="Gupta A."/>
            <person name="Wang C.C."/>
            <person name="Dunne R.L."/>
            <person name="Upcroft J.A."/>
            <person name="Upcroft P."/>
            <person name="White O."/>
            <person name="Salzberg S.L."/>
            <person name="Tang P."/>
            <person name="Chiu C.-H."/>
            <person name="Lee Y.-S."/>
            <person name="Embley T.M."/>
            <person name="Coombs G.H."/>
            <person name="Mottram J.C."/>
            <person name="Tachezy J."/>
            <person name="Fraser-Liggett C.M."/>
            <person name="Johnson P.J."/>
        </authorList>
    </citation>
    <scope>NUCLEOTIDE SEQUENCE [LARGE SCALE GENOMIC DNA]</scope>
    <source>
        <strain evidence="2">G3</strain>
    </source>
</reference>
<sequence>MKFRFPLDLQPKNSPPTFRYDTHYFSGNALKGKWKYLSLFLVFICYFILSFIHRYPHVTCRLFPHINILYSWAGSLTNLGPAMYSAINSLSNYSLTIYVCTTHPEEVPIFQKRLDQIKIKYVTFIAEYHNVSSLTTKYHLGIISETYIRIVFSDAHPELERFLQLDGDTLVTGSFDEFYFAYFNDTYAVVVLDIWKEYEGFKNYFNCGSVVFNCQKFRDDKMADKVRTKLKEYEVTRGEWNNDQTVLNDIFGDKKIIAHKKYNEFMPSLTMQTRIFHFYGLKKKPYKPNIKSNKYYFRLWRCYFHYFNNSINPWEFDRDTKICTRLETFKYWQF</sequence>
<dbReference type="OrthoDB" id="411524at2759"/>
<dbReference type="InParanoid" id="A2DXT6"/>
<reference evidence="2" key="1">
    <citation type="submission" date="2006-10" db="EMBL/GenBank/DDBJ databases">
        <authorList>
            <person name="Amadeo P."/>
            <person name="Zhao Q."/>
            <person name="Wortman J."/>
            <person name="Fraser-Liggett C."/>
            <person name="Carlton J."/>
        </authorList>
    </citation>
    <scope>NUCLEOTIDE SEQUENCE</scope>
    <source>
        <strain evidence="2">G3</strain>
    </source>
</reference>
<dbReference type="GO" id="GO:0005794">
    <property type="term" value="C:Golgi apparatus"/>
    <property type="evidence" value="ECO:0000318"/>
    <property type="project" value="GO_Central"/>
</dbReference>
<dbReference type="InterPro" id="IPR002495">
    <property type="entry name" value="Glyco_trans_8"/>
</dbReference>
<dbReference type="VEuPathDB" id="TrichDB:TVAG_219790"/>
<dbReference type="Pfam" id="PF01501">
    <property type="entry name" value="Glyco_transf_8"/>
    <property type="match status" value="1"/>
</dbReference>
<name>A2DXT6_TRIV3</name>
<keyword evidence="1" id="KW-0812">Transmembrane</keyword>
<feature type="transmembrane region" description="Helical" evidence="1">
    <location>
        <begin position="36"/>
        <end position="55"/>
    </location>
</feature>
<protein>
    <submittedName>
        <fullName evidence="2">Glycosyl transferase family 8 protein</fullName>
    </submittedName>
</protein>
<evidence type="ECO:0000313" key="2">
    <source>
        <dbReference type="EMBL" id="EAY14796.1"/>
    </source>
</evidence>
<dbReference type="Proteomes" id="UP000001542">
    <property type="component" value="Unassembled WGS sequence"/>
</dbReference>
<keyword evidence="2" id="KW-0808">Transferase</keyword>
<dbReference type="SUPFAM" id="SSF53448">
    <property type="entry name" value="Nucleotide-diphospho-sugar transferases"/>
    <property type="match status" value="1"/>
</dbReference>
<dbReference type="EMBL" id="DS113265">
    <property type="protein sequence ID" value="EAY14796.1"/>
    <property type="molecule type" value="Genomic_DNA"/>
</dbReference>
<evidence type="ECO:0000256" key="1">
    <source>
        <dbReference type="SAM" id="Phobius"/>
    </source>
</evidence>
<keyword evidence="3" id="KW-1185">Reference proteome</keyword>
<dbReference type="KEGG" id="tva:4772793"/>
<dbReference type="FunFam" id="3.90.550.10:FF:000366">
    <property type="entry name" value="Glycosyl transferase family 8 protein"/>
    <property type="match status" value="1"/>
</dbReference>
<dbReference type="SMR" id="A2DXT6"/>
<organism evidence="2 3">
    <name type="scientific">Trichomonas vaginalis (strain ATCC PRA-98 / G3)</name>
    <dbReference type="NCBI Taxonomy" id="412133"/>
    <lineage>
        <taxon>Eukaryota</taxon>
        <taxon>Metamonada</taxon>
        <taxon>Parabasalia</taxon>
        <taxon>Trichomonadida</taxon>
        <taxon>Trichomonadidae</taxon>
        <taxon>Trichomonas</taxon>
    </lineage>
</organism>
<dbReference type="VEuPathDB" id="TrichDB:TVAGG3_0683780"/>
<keyword evidence="1" id="KW-1133">Transmembrane helix</keyword>
<dbReference type="RefSeq" id="XP_001327019.1">
    <property type="nucleotide sequence ID" value="XM_001326984.1"/>
</dbReference>
<keyword evidence="1" id="KW-0472">Membrane</keyword>
<accession>A2DXT6</accession>